<gene>
    <name evidence="1" type="ORF">ELH03_36130</name>
</gene>
<proteinExistence type="predicted"/>
<reference evidence="1 2" key="1">
    <citation type="submission" date="2019-02" db="EMBL/GenBank/DDBJ databases">
        <title>The genomic architecture of introgression among sibling species of bacteria.</title>
        <authorList>
            <person name="Cavassim M.I.A."/>
            <person name="Moeskjaer S."/>
            <person name="Moslemi C."/>
            <person name="Fields B."/>
            <person name="Bachmann A."/>
            <person name="Vilhjalmsson B."/>
            <person name="Schierup M.H."/>
            <person name="Young J.P.W."/>
            <person name="Andersen S.U."/>
        </authorList>
    </citation>
    <scope>NUCLEOTIDE SEQUENCE [LARGE SCALE GENOMIC DNA]</scope>
    <source>
        <strain evidence="1 2">SM51</strain>
    </source>
</reference>
<sequence>MTDTARLLHIAVEDNIAWCSSVCSAHGSNETRSSRAWANLAISPTFYPNIITREKGVQNEVVELAYKVREANQSRKWGIKDSFGDLTLAQQGFERILAGHWYGGTVSGGETADWKTVTSPAELHLWERAWGSSDDTVFPGTLLEDHRITFWFKGEPSAIESGFISFDTGFSLGVSNWFSLKTQSFTQMGALQAAGSASHGLPIVCWSRDDLGGEEMGLAKLGPLQVWISQ</sequence>
<dbReference type="Proteomes" id="UP000291302">
    <property type="component" value="Unassembled WGS sequence"/>
</dbReference>
<evidence type="ECO:0000313" key="1">
    <source>
        <dbReference type="EMBL" id="TBE57816.1"/>
    </source>
</evidence>
<keyword evidence="2" id="KW-1185">Reference proteome</keyword>
<name>A0ABY1XGZ4_9HYPH</name>
<organism evidence="1 2">
    <name type="scientific">Rhizobium beringeri</name>
    <dbReference type="NCBI Taxonomy" id="3019934"/>
    <lineage>
        <taxon>Bacteria</taxon>
        <taxon>Pseudomonadati</taxon>
        <taxon>Pseudomonadota</taxon>
        <taxon>Alphaproteobacteria</taxon>
        <taxon>Hyphomicrobiales</taxon>
        <taxon>Rhizobiaceae</taxon>
        <taxon>Rhizobium/Agrobacterium group</taxon>
        <taxon>Rhizobium</taxon>
    </lineage>
</organism>
<protein>
    <submittedName>
        <fullName evidence="1">Uncharacterized protein</fullName>
    </submittedName>
</protein>
<accession>A0ABY1XGZ4</accession>
<comment type="caution">
    <text evidence="1">The sequence shown here is derived from an EMBL/GenBank/DDBJ whole genome shotgun (WGS) entry which is preliminary data.</text>
</comment>
<dbReference type="EMBL" id="SILG01000007">
    <property type="protein sequence ID" value="TBE57816.1"/>
    <property type="molecule type" value="Genomic_DNA"/>
</dbReference>
<dbReference type="RefSeq" id="WP_130660706.1">
    <property type="nucleotide sequence ID" value="NZ_SILG01000007.1"/>
</dbReference>
<evidence type="ECO:0000313" key="2">
    <source>
        <dbReference type="Proteomes" id="UP000291302"/>
    </source>
</evidence>